<name>A0ABV9ZWI6_9ACTN</name>
<accession>A0ABV9ZWI6</accession>
<evidence type="ECO:0000313" key="2">
    <source>
        <dbReference type="Proteomes" id="UP001596222"/>
    </source>
</evidence>
<keyword evidence="2" id="KW-1185">Reference proteome</keyword>
<dbReference type="RefSeq" id="WP_382038581.1">
    <property type="nucleotide sequence ID" value="NZ_JBHSKJ010000004.1"/>
</dbReference>
<evidence type="ECO:0000313" key="1">
    <source>
        <dbReference type="EMBL" id="MFC5144613.1"/>
    </source>
</evidence>
<gene>
    <name evidence="1" type="ORF">ACFPP6_07975</name>
</gene>
<dbReference type="EMBL" id="JBHSKJ010000004">
    <property type="protein sequence ID" value="MFC5144613.1"/>
    <property type="molecule type" value="Genomic_DNA"/>
</dbReference>
<proteinExistence type="predicted"/>
<comment type="caution">
    <text evidence="1">The sequence shown here is derived from an EMBL/GenBank/DDBJ whole genome shotgun (WGS) entry which is preliminary data.</text>
</comment>
<dbReference type="Proteomes" id="UP001596222">
    <property type="component" value="Unassembled WGS sequence"/>
</dbReference>
<protein>
    <submittedName>
        <fullName evidence="1">Uncharacterized protein</fullName>
    </submittedName>
</protein>
<sequence>MTGALALTVPNALSLAGTAAVLIGNELQVRHVEEPYLMGIHGAAYQEYAARTGRFLPLLGRRR</sequence>
<organism evidence="1 2">
    <name type="scientific">Streptomyces aureoversilis</name>
    <dbReference type="NCBI Taxonomy" id="67277"/>
    <lineage>
        <taxon>Bacteria</taxon>
        <taxon>Bacillati</taxon>
        <taxon>Actinomycetota</taxon>
        <taxon>Actinomycetes</taxon>
        <taxon>Kitasatosporales</taxon>
        <taxon>Streptomycetaceae</taxon>
        <taxon>Streptomyces</taxon>
    </lineage>
</organism>
<reference evidence="2" key="1">
    <citation type="journal article" date="2019" name="Int. J. Syst. Evol. Microbiol.">
        <title>The Global Catalogue of Microorganisms (GCM) 10K type strain sequencing project: providing services to taxonomists for standard genome sequencing and annotation.</title>
        <authorList>
            <consortium name="The Broad Institute Genomics Platform"/>
            <consortium name="The Broad Institute Genome Sequencing Center for Infectious Disease"/>
            <person name="Wu L."/>
            <person name="Ma J."/>
        </authorList>
    </citation>
    <scope>NUCLEOTIDE SEQUENCE [LARGE SCALE GENOMIC DNA]</scope>
    <source>
        <strain evidence="2">CGMCC 4.1641</strain>
    </source>
</reference>
<dbReference type="Gene3D" id="1.20.120.1630">
    <property type="match status" value="1"/>
</dbReference>